<evidence type="ECO:0000256" key="1">
    <source>
        <dbReference type="SAM" id="MobiDB-lite"/>
    </source>
</evidence>
<sequence>MFALGHPAHIPTVIQFRPDVQWHVSFTVRHSSSDAFLQRSWHWGHINFVLHITSQEEITWRGSGDLGSHGNRGSSRPAHPIQRCGSSLLRKSRTIVLQCRNAR</sequence>
<reference evidence="2 3" key="1">
    <citation type="journal article" date="2019" name="Sci. Rep.">
        <title>Orb-weaving spider Araneus ventricosus genome elucidates the spidroin gene catalogue.</title>
        <authorList>
            <person name="Kono N."/>
            <person name="Nakamura H."/>
            <person name="Ohtoshi R."/>
            <person name="Moran D.A.P."/>
            <person name="Shinohara A."/>
            <person name="Yoshida Y."/>
            <person name="Fujiwara M."/>
            <person name="Mori M."/>
            <person name="Tomita M."/>
            <person name="Arakawa K."/>
        </authorList>
    </citation>
    <scope>NUCLEOTIDE SEQUENCE [LARGE SCALE GENOMIC DNA]</scope>
</reference>
<dbReference type="AlphaFoldDB" id="A0A4Y2ISI5"/>
<dbReference type="Proteomes" id="UP000499080">
    <property type="component" value="Unassembled WGS sequence"/>
</dbReference>
<feature type="region of interest" description="Disordered" evidence="1">
    <location>
        <begin position="62"/>
        <end position="83"/>
    </location>
</feature>
<gene>
    <name evidence="2" type="ORF">AVEN_47670_1</name>
</gene>
<name>A0A4Y2ISI5_ARAVE</name>
<proteinExistence type="predicted"/>
<comment type="caution">
    <text evidence="2">The sequence shown here is derived from an EMBL/GenBank/DDBJ whole genome shotgun (WGS) entry which is preliminary data.</text>
</comment>
<accession>A0A4Y2ISI5</accession>
<dbReference type="EMBL" id="BGPR01107720">
    <property type="protein sequence ID" value="GBM80564.1"/>
    <property type="molecule type" value="Genomic_DNA"/>
</dbReference>
<protein>
    <submittedName>
        <fullName evidence="2">Uncharacterized protein</fullName>
    </submittedName>
</protein>
<keyword evidence="3" id="KW-1185">Reference proteome</keyword>
<evidence type="ECO:0000313" key="2">
    <source>
        <dbReference type="EMBL" id="GBM80564.1"/>
    </source>
</evidence>
<organism evidence="2 3">
    <name type="scientific">Araneus ventricosus</name>
    <name type="common">Orbweaver spider</name>
    <name type="synonym">Epeira ventricosa</name>
    <dbReference type="NCBI Taxonomy" id="182803"/>
    <lineage>
        <taxon>Eukaryota</taxon>
        <taxon>Metazoa</taxon>
        <taxon>Ecdysozoa</taxon>
        <taxon>Arthropoda</taxon>
        <taxon>Chelicerata</taxon>
        <taxon>Arachnida</taxon>
        <taxon>Araneae</taxon>
        <taxon>Araneomorphae</taxon>
        <taxon>Entelegynae</taxon>
        <taxon>Araneoidea</taxon>
        <taxon>Araneidae</taxon>
        <taxon>Araneus</taxon>
    </lineage>
</organism>
<evidence type="ECO:0000313" key="3">
    <source>
        <dbReference type="Proteomes" id="UP000499080"/>
    </source>
</evidence>